<protein>
    <submittedName>
        <fullName evidence="1">Uncharacterized protein</fullName>
    </submittedName>
</protein>
<name>A0A6A5AZ82_APHAT</name>
<accession>A0A6A5AZ82</accession>
<evidence type="ECO:0000313" key="2">
    <source>
        <dbReference type="Proteomes" id="UP000469452"/>
    </source>
</evidence>
<reference evidence="1 2" key="1">
    <citation type="submission" date="2019-06" db="EMBL/GenBank/DDBJ databases">
        <title>Genomics analysis of Aphanomyces spp. identifies a new class of oomycete effector associated with host adaptation.</title>
        <authorList>
            <person name="Gaulin E."/>
        </authorList>
    </citation>
    <scope>NUCLEOTIDE SEQUENCE [LARGE SCALE GENOMIC DNA]</scope>
    <source>
        <strain evidence="1 2">E</strain>
    </source>
</reference>
<dbReference type="EMBL" id="VJMI01004704">
    <property type="protein sequence ID" value="KAF0772146.1"/>
    <property type="molecule type" value="Genomic_DNA"/>
</dbReference>
<dbReference type="AlphaFoldDB" id="A0A6A5AZ82"/>
<sequence length="52" mass="6389">MARLQHVKTLLDLQFAYAEDYPYLRHAYGMSRRIQYNLTSFFQEVALWPHWI</sequence>
<dbReference type="Proteomes" id="UP000469452">
    <property type="component" value="Unassembled WGS sequence"/>
</dbReference>
<comment type="caution">
    <text evidence="1">The sequence shown here is derived from an EMBL/GenBank/DDBJ whole genome shotgun (WGS) entry which is preliminary data.</text>
</comment>
<evidence type="ECO:0000313" key="1">
    <source>
        <dbReference type="EMBL" id="KAF0772146.1"/>
    </source>
</evidence>
<gene>
    <name evidence="1" type="ORF">AaE_002346</name>
</gene>
<feature type="non-terminal residue" evidence="1">
    <location>
        <position position="52"/>
    </location>
</feature>
<proteinExistence type="predicted"/>
<organism evidence="1 2">
    <name type="scientific">Aphanomyces astaci</name>
    <name type="common">Crayfish plague agent</name>
    <dbReference type="NCBI Taxonomy" id="112090"/>
    <lineage>
        <taxon>Eukaryota</taxon>
        <taxon>Sar</taxon>
        <taxon>Stramenopiles</taxon>
        <taxon>Oomycota</taxon>
        <taxon>Saprolegniomycetes</taxon>
        <taxon>Saprolegniales</taxon>
        <taxon>Verrucalvaceae</taxon>
        <taxon>Aphanomyces</taxon>
    </lineage>
</organism>